<accession>A0ABT8R811</accession>
<dbReference type="Pfam" id="PF13432">
    <property type="entry name" value="TPR_16"/>
    <property type="match status" value="1"/>
</dbReference>
<dbReference type="InterPro" id="IPR019734">
    <property type="entry name" value="TPR_rpt"/>
</dbReference>
<dbReference type="Proteomes" id="UP001168528">
    <property type="component" value="Unassembled WGS sequence"/>
</dbReference>
<dbReference type="PANTHER" id="PTHR45831:SF2">
    <property type="entry name" value="LD24721P"/>
    <property type="match status" value="1"/>
</dbReference>
<dbReference type="Gene3D" id="1.25.40.10">
    <property type="entry name" value="Tetratricopeptide repeat domain"/>
    <property type="match status" value="1"/>
</dbReference>
<evidence type="ECO:0000313" key="3">
    <source>
        <dbReference type="EMBL" id="MDO1447821.1"/>
    </source>
</evidence>
<evidence type="ECO:0000313" key="4">
    <source>
        <dbReference type="Proteomes" id="UP001168528"/>
    </source>
</evidence>
<dbReference type="RefSeq" id="WP_302038625.1">
    <property type="nucleotide sequence ID" value="NZ_JAUKPO010000008.1"/>
</dbReference>
<evidence type="ECO:0000256" key="2">
    <source>
        <dbReference type="ARBA" id="ARBA00022803"/>
    </source>
</evidence>
<evidence type="ECO:0000256" key="1">
    <source>
        <dbReference type="ARBA" id="ARBA00022737"/>
    </source>
</evidence>
<name>A0ABT8R811_9BACT</name>
<dbReference type="PANTHER" id="PTHR45831">
    <property type="entry name" value="LD24721P"/>
    <property type="match status" value="1"/>
</dbReference>
<dbReference type="SMART" id="SM00028">
    <property type="entry name" value="TPR"/>
    <property type="match status" value="3"/>
</dbReference>
<dbReference type="Pfam" id="PF13176">
    <property type="entry name" value="TPR_7"/>
    <property type="match status" value="1"/>
</dbReference>
<keyword evidence="1" id="KW-0677">Repeat</keyword>
<dbReference type="SUPFAM" id="SSF48452">
    <property type="entry name" value="TPR-like"/>
    <property type="match status" value="1"/>
</dbReference>
<evidence type="ECO:0008006" key="5">
    <source>
        <dbReference type="Google" id="ProtNLM"/>
    </source>
</evidence>
<protein>
    <recommendedName>
        <fullName evidence="5">Tetratricopeptide repeat protein</fullName>
    </recommendedName>
</protein>
<dbReference type="InterPro" id="IPR011990">
    <property type="entry name" value="TPR-like_helical_dom_sf"/>
</dbReference>
<keyword evidence="2" id="KW-0802">TPR repeat</keyword>
<reference evidence="3" key="1">
    <citation type="submission" date="2023-07" db="EMBL/GenBank/DDBJ databases">
        <title>The genome sequence of Rhodocytophaga aerolata KACC 12507.</title>
        <authorList>
            <person name="Zhang X."/>
        </authorList>
    </citation>
    <scope>NUCLEOTIDE SEQUENCE</scope>
    <source>
        <strain evidence="3">KACC 12507</strain>
    </source>
</reference>
<organism evidence="3 4">
    <name type="scientific">Rhodocytophaga aerolata</name>
    <dbReference type="NCBI Taxonomy" id="455078"/>
    <lineage>
        <taxon>Bacteria</taxon>
        <taxon>Pseudomonadati</taxon>
        <taxon>Bacteroidota</taxon>
        <taxon>Cytophagia</taxon>
        <taxon>Cytophagales</taxon>
        <taxon>Rhodocytophagaceae</taxon>
        <taxon>Rhodocytophaga</taxon>
    </lineage>
</organism>
<gene>
    <name evidence="3" type="ORF">Q0590_16235</name>
</gene>
<sequence>MRRFVLYRLVMCLLILPGLVLLVSLCKPANITSSTREILPISAKLVSSRSELNMLFDQLATAKSGTEVQQIQAKIWNVWMDSGEIEVNGWMQQGSKAVSDGEYTKAIAIFTKVTERMPEYVEGWNKRATAYYLNGDYDASLQDIFRTLSIEKRHFGALSGLASIYLANNDYKEALRVLEYMLLICPSQPGLEEQVHELYQRLKIMKV</sequence>
<dbReference type="InterPro" id="IPR047150">
    <property type="entry name" value="SGT"/>
</dbReference>
<proteinExistence type="predicted"/>
<comment type="caution">
    <text evidence="3">The sequence shown here is derived from an EMBL/GenBank/DDBJ whole genome shotgun (WGS) entry which is preliminary data.</text>
</comment>
<dbReference type="EMBL" id="JAUKPO010000008">
    <property type="protein sequence ID" value="MDO1447821.1"/>
    <property type="molecule type" value="Genomic_DNA"/>
</dbReference>
<keyword evidence="4" id="KW-1185">Reference proteome</keyword>